<protein>
    <submittedName>
        <fullName evidence="1">Uncharacterized protein</fullName>
    </submittedName>
</protein>
<proteinExistence type="predicted"/>
<gene>
    <name evidence="1" type="ordered locus">Dalk_3950</name>
</gene>
<accession>B8FJG7</accession>
<evidence type="ECO:0000313" key="2">
    <source>
        <dbReference type="Proteomes" id="UP000000739"/>
    </source>
</evidence>
<reference evidence="1 2" key="1">
    <citation type="journal article" date="2012" name="Environ. Microbiol.">
        <title>The genome sequence of Desulfatibacillum alkenivorans AK-01: a blueprint for anaerobic alkane oxidation.</title>
        <authorList>
            <person name="Callaghan A.V."/>
            <person name="Morris B.E."/>
            <person name="Pereira I.A."/>
            <person name="McInerney M.J."/>
            <person name="Austin R.N."/>
            <person name="Groves J.T."/>
            <person name="Kukor J.J."/>
            <person name="Suflita J.M."/>
            <person name="Young L.Y."/>
            <person name="Zylstra G.J."/>
            <person name="Wawrik B."/>
        </authorList>
    </citation>
    <scope>NUCLEOTIDE SEQUENCE [LARGE SCALE GENOMIC DNA]</scope>
    <source>
        <strain evidence="1 2">AK-01</strain>
    </source>
</reference>
<organism evidence="1 2">
    <name type="scientific">Desulfatibacillum aliphaticivorans</name>
    <dbReference type="NCBI Taxonomy" id="218208"/>
    <lineage>
        <taxon>Bacteria</taxon>
        <taxon>Pseudomonadati</taxon>
        <taxon>Thermodesulfobacteriota</taxon>
        <taxon>Desulfobacteria</taxon>
        <taxon>Desulfobacterales</taxon>
        <taxon>Desulfatibacillaceae</taxon>
        <taxon>Desulfatibacillum</taxon>
    </lineage>
</organism>
<dbReference type="KEGG" id="dal:Dalk_3950"/>
<dbReference type="HOGENOM" id="CLU_3042659_0_0_7"/>
<name>B8FJG7_DESAL</name>
<dbReference type="Proteomes" id="UP000000739">
    <property type="component" value="Chromosome"/>
</dbReference>
<dbReference type="EMBL" id="CP001322">
    <property type="protein sequence ID" value="ACL05636.1"/>
    <property type="molecule type" value="Genomic_DNA"/>
</dbReference>
<keyword evidence="2" id="KW-1185">Reference proteome</keyword>
<evidence type="ECO:0000313" key="1">
    <source>
        <dbReference type="EMBL" id="ACL05636.1"/>
    </source>
</evidence>
<sequence length="54" mass="6316">MQHYSGNIFFVDLIKGGICYWTSQYKDALYKVSNKSYICRNLVKKMTNFVLKGT</sequence>
<dbReference type="AlphaFoldDB" id="B8FJG7"/>